<evidence type="ECO:0000259" key="2">
    <source>
        <dbReference type="PROSITE" id="PS01179"/>
    </source>
</evidence>
<dbReference type="PANTHER" id="PTHR11232:SF74">
    <property type="entry name" value="PTB DOMAIN-CONTAINING ADAPTER PROTEIN CED-6-LIKE PROTEIN"/>
    <property type="match status" value="1"/>
</dbReference>
<keyword evidence="4" id="KW-1185">Reference proteome</keyword>
<gene>
    <name evidence="3" type="ORF">C0Q70_21252</name>
</gene>
<accession>A0A2T7NC32</accession>
<feature type="compositionally biased region" description="Basic and acidic residues" evidence="1">
    <location>
        <begin position="134"/>
        <end position="143"/>
    </location>
</feature>
<name>A0A2T7NC32_POMCA</name>
<dbReference type="STRING" id="400727.A0A2T7NC32"/>
<dbReference type="CDD" id="cd00934">
    <property type="entry name" value="PTB"/>
    <property type="match status" value="1"/>
</dbReference>
<dbReference type="InterPro" id="IPR051133">
    <property type="entry name" value="Adapter_Engulfment-Domain"/>
</dbReference>
<dbReference type="EMBL" id="PZQS01000014">
    <property type="protein sequence ID" value="PVD18702.1"/>
    <property type="molecule type" value="Genomic_DNA"/>
</dbReference>
<dbReference type="Pfam" id="PF14719">
    <property type="entry name" value="PID_2"/>
    <property type="match status" value="1"/>
</dbReference>
<dbReference type="PROSITE" id="PS01179">
    <property type="entry name" value="PID"/>
    <property type="match status" value="1"/>
</dbReference>
<dbReference type="AlphaFoldDB" id="A0A2T7NC32"/>
<proteinExistence type="predicted"/>
<comment type="caution">
    <text evidence="3">The sequence shown here is derived from an EMBL/GenBank/DDBJ whole genome shotgun (WGS) entry which is preliminary data.</text>
</comment>
<dbReference type="OrthoDB" id="5962185at2759"/>
<evidence type="ECO:0000313" key="3">
    <source>
        <dbReference type="EMBL" id="PVD18702.1"/>
    </source>
</evidence>
<reference evidence="3 4" key="1">
    <citation type="submission" date="2018-04" db="EMBL/GenBank/DDBJ databases">
        <title>The genome of golden apple snail Pomacea canaliculata provides insight into stress tolerance and invasive adaptation.</title>
        <authorList>
            <person name="Liu C."/>
            <person name="Liu B."/>
            <person name="Ren Y."/>
            <person name="Zhang Y."/>
            <person name="Wang H."/>
            <person name="Li S."/>
            <person name="Jiang F."/>
            <person name="Yin L."/>
            <person name="Zhang G."/>
            <person name="Qian W."/>
            <person name="Fan W."/>
        </authorList>
    </citation>
    <scope>NUCLEOTIDE SEQUENCE [LARGE SCALE GENOMIC DNA]</scope>
    <source>
        <strain evidence="3">SZHN2017</strain>
        <tissue evidence="3">Muscle</tissue>
    </source>
</reference>
<sequence>MVVEVTNELRVSSKVYVCRAGGSGERGVASVLRGLHWRESNIGSCRVATDFRIEDISFCNTDTLVNERIFSWICRDRDSSSLQCHAVLCSTKQKAQTMALVLSRAFQMAYRDWKANKKHREMVRKPLAGGQNWRSKDHVDAQSENKVLSPGTPPNSIMTSTLHSGPSTAKGSFDNDTTSLPDDEPSASPGFENCCILDPEVEAALADVADINDDFDEARSELE</sequence>
<dbReference type="Proteomes" id="UP000245119">
    <property type="component" value="Linkage Group LG14"/>
</dbReference>
<dbReference type="PANTHER" id="PTHR11232">
    <property type="entry name" value="PHOSPHOTYROSINE INTERACTION DOMAIN-CONTAINING FAMILY MEMBER"/>
    <property type="match status" value="1"/>
</dbReference>
<dbReference type="InterPro" id="IPR011993">
    <property type="entry name" value="PH-like_dom_sf"/>
</dbReference>
<feature type="domain" description="PID" evidence="2">
    <location>
        <begin position="50"/>
        <end position="111"/>
    </location>
</feature>
<protein>
    <recommendedName>
        <fullName evidence="2">PID domain-containing protein</fullName>
    </recommendedName>
</protein>
<feature type="region of interest" description="Disordered" evidence="1">
    <location>
        <begin position="124"/>
        <end position="192"/>
    </location>
</feature>
<evidence type="ECO:0000313" key="4">
    <source>
        <dbReference type="Proteomes" id="UP000245119"/>
    </source>
</evidence>
<dbReference type="Gene3D" id="2.30.29.30">
    <property type="entry name" value="Pleckstrin-homology domain (PH domain)/Phosphotyrosine-binding domain (PTB)"/>
    <property type="match status" value="1"/>
</dbReference>
<organism evidence="3 4">
    <name type="scientific">Pomacea canaliculata</name>
    <name type="common">Golden apple snail</name>
    <dbReference type="NCBI Taxonomy" id="400727"/>
    <lineage>
        <taxon>Eukaryota</taxon>
        <taxon>Metazoa</taxon>
        <taxon>Spiralia</taxon>
        <taxon>Lophotrochozoa</taxon>
        <taxon>Mollusca</taxon>
        <taxon>Gastropoda</taxon>
        <taxon>Caenogastropoda</taxon>
        <taxon>Architaenioglossa</taxon>
        <taxon>Ampullarioidea</taxon>
        <taxon>Ampullariidae</taxon>
        <taxon>Pomacea</taxon>
    </lineage>
</organism>
<dbReference type="SUPFAM" id="SSF50729">
    <property type="entry name" value="PH domain-like"/>
    <property type="match status" value="1"/>
</dbReference>
<evidence type="ECO:0000256" key="1">
    <source>
        <dbReference type="SAM" id="MobiDB-lite"/>
    </source>
</evidence>
<feature type="compositionally biased region" description="Polar residues" evidence="1">
    <location>
        <begin position="154"/>
        <end position="180"/>
    </location>
</feature>
<dbReference type="InterPro" id="IPR006020">
    <property type="entry name" value="PTB/PI_dom"/>
</dbReference>